<dbReference type="InterPro" id="IPR023059">
    <property type="entry name" value="Foldase_PrsA"/>
</dbReference>
<dbReference type="STRING" id="1305675.BFG57_17925"/>
<evidence type="ECO:0000256" key="2">
    <source>
        <dbReference type="ARBA" id="ARBA00004193"/>
    </source>
</evidence>
<accession>A0A1E5LCB5</accession>
<dbReference type="PANTHER" id="PTHR47245:SF1">
    <property type="entry name" value="FOLDASE PROTEIN PRSA"/>
    <property type="match status" value="1"/>
</dbReference>
<keyword evidence="8 11" id="KW-0564">Palmitate</keyword>
<dbReference type="OrthoDB" id="14196at2"/>
<evidence type="ECO:0000256" key="9">
    <source>
        <dbReference type="ARBA" id="ARBA00023235"/>
    </source>
</evidence>
<dbReference type="GO" id="GO:0006457">
    <property type="term" value="P:protein folding"/>
    <property type="evidence" value="ECO:0007669"/>
    <property type="project" value="UniProtKB-UniRule"/>
</dbReference>
<keyword evidence="5 11" id="KW-0732">Signal</keyword>
<dbReference type="PROSITE" id="PS50198">
    <property type="entry name" value="PPIC_PPIASE_2"/>
    <property type="match status" value="1"/>
</dbReference>
<evidence type="ECO:0000256" key="13">
    <source>
        <dbReference type="SAM" id="SignalP"/>
    </source>
</evidence>
<dbReference type="PROSITE" id="PS01096">
    <property type="entry name" value="PPIC_PPIASE_1"/>
    <property type="match status" value="1"/>
</dbReference>
<dbReference type="Gene3D" id="3.10.50.40">
    <property type="match status" value="1"/>
</dbReference>
<keyword evidence="16" id="KW-1185">Reference proteome</keyword>
<gene>
    <name evidence="11" type="primary">prsA</name>
    <name evidence="15" type="ORF">BFG57_17925</name>
</gene>
<proteinExistence type="inferred from homology"/>
<evidence type="ECO:0000256" key="11">
    <source>
        <dbReference type="HAMAP-Rule" id="MF_01145"/>
    </source>
</evidence>
<dbReference type="Pfam" id="PF13616">
    <property type="entry name" value="Rotamase_3"/>
    <property type="match status" value="1"/>
</dbReference>
<evidence type="ECO:0000256" key="5">
    <source>
        <dbReference type="ARBA" id="ARBA00022729"/>
    </source>
</evidence>
<reference evidence="15 16" key="1">
    <citation type="submission" date="2016-08" db="EMBL/GenBank/DDBJ databases">
        <title>Genome of Bacillus solimangrovi GH2-4.</title>
        <authorList>
            <person name="Lim S."/>
            <person name="Kim B.-C."/>
        </authorList>
    </citation>
    <scope>NUCLEOTIDE SEQUENCE [LARGE SCALE GENOMIC DNA]</scope>
    <source>
        <strain evidence="15 16">GH2-4</strain>
    </source>
</reference>
<protein>
    <recommendedName>
        <fullName evidence="11">Foldase protein PrsA</fullName>
        <ecNumber evidence="11">5.2.1.8</ecNumber>
    </recommendedName>
</protein>
<dbReference type="AlphaFoldDB" id="A0A1E5LCB5"/>
<dbReference type="InterPro" id="IPR050245">
    <property type="entry name" value="PrsA_foldase"/>
</dbReference>
<dbReference type="InterPro" id="IPR023058">
    <property type="entry name" value="PPIase_PpiC_CS"/>
</dbReference>
<evidence type="ECO:0000259" key="14">
    <source>
        <dbReference type="PROSITE" id="PS50198"/>
    </source>
</evidence>
<comment type="catalytic activity">
    <reaction evidence="1 11">
        <text>[protein]-peptidylproline (omega=180) = [protein]-peptidylproline (omega=0)</text>
        <dbReference type="Rhea" id="RHEA:16237"/>
        <dbReference type="Rhea" id="RHEA-COMP:10747"/>
        <dbReference type="Rhea" id="RHEA-COMP:10748"/>
        <dbReference type="ChEBI" id="CHEBI:83833"/>
        <dbReference type="ChEBI" id="CHEBI:83834"/>
        <dbReference type="EC" id="5.2.1.8"/>
    </reaction>
</comment>
<dbReference type="InterPro" id="IPR027304">
    <property type="entry name" value="Trigger_fact/SurA_dom_sf"/>
</dbReference>
<name>A0A1E5LCB5_9BACI</name>
<feature type="chain" id="PRO_5039135483" description="Foldase protein PrsA" evidence="13">
    <location>
        <begin position="27"/>
        <end position="309"/>
    </location>
</feature>
<dbReference type="EMBL" id="MJEH01000049">
    <property type="protein sequence ID" value="OEH91713.1"/>
    <property type="molecule type" value="Genomic_DNA"/>
</dbReference>
<keyword evidence="7 11" id="KW-0472">Membrane</keyword>
<evidence type="ECO:0000256" key="3">
    <source>
        <dbReference type="ARBA" id="ARBA00006071"/>
    </source>
</evidence>
<evidence type="ECO:0000256" key="1">
    <source>
        <dbReference type="ARBA" id="ARBA00000971"/>
    </source>
</evidence>
<keyword evidence="9 11" id="KW-0413">Isomerase</keyword>
<dbReference type="RefSeq" id="WP_069718256.1">
    <property type="nucleotide sequence ID" value="NZ_MJEH01000049.1"/>
</dbReference>
<feature type="domain" description="PpiC" evidence="14">
    <location>
        <begin position="141"/>
        <end position="230"/>
    </location>
</feature>
<evidence type="ECO:0000256" key="8">
    <source>
        <dbReference type="ARBA" id="ARBA00023139"/>
    </source>
</evidence>
<comment type="similarity">
    <text evidence="3 11">Belongs to the PrsA family.</text>
</comment>
<feature type="region of interest" description="Disordered" evidence="12">
    <location>
        <begin position="280"/>
        <end position="309"/>
    </location>
</feature>
<dbReference type="SUPFAM" id="SSF109998">
    <property type="entry name" value="Triger factor/SurA peptide-binding domain-like"/>
    <property type="match status" value="1"/>
</dbReference>
<evidence type="ECO:0000313" key="16">
    <source>
        <dbReference type="Proteomes" id="UP000095209"/>
    </source>
</evidence>
<evidence type="ECO:0000313" key="15">
    <source>
        <dbReference type="EMBL" id="OEH91713.1"/>
    </source>
</evidence>
<comment type="caution">
    <text evidence="15">The sequence shown here is derived from an EMBL/GenBank/DDBJ whole genome shotgun (WGS) entry which is preliminary data.</text>
</comment>
<evidence type="ECO:0000256" key="12">
    <source>
        <dbReference type="SAM" id="MobiDB-lite"/>
    </source>
</evidence>
<keyword evidence="6 11" id="KW-0697">Rotamase</keyword>
<dbReference type="HAMAP" id="MF_01145">
    <property type="entry name" value="Foldase_PrsA"/>
    <property type="match status" value="1"/>
</dbReference>
<dbReference type="SUPFAM" id="SSF54534">
    <property type="entry name" value="FKBP-like"/>
    <property type="match status" value="1"/>
</dbReference>
<dbReference type="Proteomes" id="UP000095209">
    <property type="component" value="Unassembled WGS sequence"/>
</dbReference>
<dbReference type="EC" id="5.2.1.8" evidence="11"/>
<organism evidence="15 16">
    <name type="scientific">Bacillus solimangrovi</name>
    <dbReference type="NCBI Taxonomy" id="1305675"/>
    <lineage>
        <taxon>Bacteria</taxon>
        <taxon>Bacillati</taxon>
        <taxon>Bacillota</taxon>
        <taxon>Bacilli</taxon>
        <taxon>Bacillales</taxon>
        <taxon>Bacillaceae</taxon>
        <taxon>Bacillus</taxon>
    </lineage>
</organism>
<evidence type="ECO:0000256" key="7">
    <source>
        <dbReference type="ARBA" id="ARBA00023136"/>
    </source>
</evidence>
<dbReference type="InterPro" id="IPR046357">
    <property type="entry name" value="PPIase_dom_sf"/>
</dbReference>
<comment type="function">
    <text evidence="11">Plays a major role in protein secretion by helping the post-translocational extracellular folding of several secreted proteins.</text>
</comment>
<feature type="signal peptide" evidence="13">
    <location>
        <begin position="1"/>
        <end position="26"/>
    </location>
</feature>
<dbReference type="InterPro" id="IPR000297">
    <property type="entry name" value="PPIase_PpiC"/>
</dbReference>
<dbReference type="PANTHER" id="PTHR47245">
    <property type="entry name" value="PEPTIDYLPROLYL ISOMERASE"/>
    <property type="match status" value="1"/>
</dbReference>
<dbReference type="GO" id="GO:0005886">
    <property type="term" value="C:plasma membrane"/>
    <property type="evidence" value="ECO:0007669"/>
    <property type="project" value="UniProtKB-SubCell"/>
</dbReference>
<keyword evidence="4 11" id="KW-1003">Cell membrane</keyword>
<keyword evidence="10 11" id="KW-0449">Lipoprotein</keyword>
<comment type="subcellular location">
    <subcellularLocation>
        <location evidence="2 11">Cell membrane</location>
        <topology evidence="2 11">Lipid-anchor</topology>
    </subcellularLocation>
</comment>
<feature type="compositionally biased region" description="Acidic residues" evidence="12">
    <location>
        <begin position="291"/>
        <end position="309"/>
    </location>
</feature>
<dbReference type="PROSITE" id="PS51257">
    <property type="entry name" value="PROKAR_LIPOPROTEIN"/>
    <property type="match status" value="1"/>
</dbReference>
<evidence type="ECO:0000256" key="6">
    <source>
        <dbReference type="ARBA" id="ARBA00023110"/>
    </source>
</evidence>
<evidence type="ECO:0000256" key="4">
    <source>
        <dbReference type="ARBA" id="ARBA00022475"/>
    </source>
</evidence>
<sequence length="309" mass="34729">MNKVLLSVTAAASIFAISACSNTGNADNATVIVETASGNITQEDLYTSMKDRVGDQVLLELVTDKVLSEKYELTDEEVTERFNEIKENYGAQFEMLLQQSGFKNEEQFKEVVRANMLQEKAATATMDISDEELKKYYDELAPEIKASHILVEDEATAKEIKTKLDNGQDFAELAKEFSTGPSAPEGGDLGYFSKGQMVAEFEEAAYKLEIDQISEPVQSQFGWHIIKVTDKKELKPFEEMKEEVKEEYIQKNLDGQKIQEAVQKELEEADINVKDEAFKGLFDKKEQTEPAAEDSETPPAEKEEEEATK</sequence>
<dbReference type="GO" id="GO:0003755">
    <property type="term" value="F:peptidyl-prolyl cis-trans isomerase activity"/>
    <property type="evidence" value="ECO:0007669"/>
    <property type="project" value="UniProtKB-UniRule"/>
</dbReference>
<evidence type="ECO:0000256" key="10">
    <source>
        <dbReference type="ARBA" id="ARBA00023288"/>
    </source>
</evidence>